<feature type="compositionally biased region" description="Basic and acidic residues" evidence="14">
    <location>
        <begin position="286"/>
        <end position="312"/>
    </location>
</feature>
<dbReference type="InterPro" id="IPR020454">
    <property type="entry name" value="DAG/PE-bd"/>
</dbReference>
<keyword evidence="6" id="KW-0677">Repeat</keyword>
<dbReference type="SMART" id="SM00109">
    <property type="entry name" value="C1"/>
    <property type="match status" value="3"/>
</dbReference>
<dbReference type="InterPro" id="IPR037607">
    <property type="entry name" value="DGK"/>
</dbReference>
<feature type="region of interest" description="Disordered" evidence="14">
    <location>
        <begin position="1369"/>
        <end position="1414"/>
    </location>
</feature>
<comment type="subcellular location">
    <subcellularLocation>
        <location evidence="2">Membrane</location>
    </subcellularLocation>
</comment>
<evidence type="ECO:0000256" key="1">
    <source>
        <dbReference type="ARBA" id="ARBA00001383"/>
    </source>
</evidence>
<keyword evidence="9 13" id="KW-0418">Kinase</keyword>
<feature type="compositionally biased region" description="Gly residues" evidence="14">
    <location>
        <begin position="916"/>
        <end position="930"/>
    </location>
</feature>
<evidence type="ECO:0000256" key="2">
    <source>
        <dbReference type="ARBA" id="ARBA00004370"/>
    </source>
</evidence>
<evidence type="ECO:0000256" key="11">
    <source>
        <dbReference type="ARBA" id="ARBA00022840"/>
    </source>
</evidence>
<feature type="region of interest" description="Disordered" evidence="14">
    <location>
        <begin position="1659"/>
        <end position="1704"/>
    </location>
</feature>
<keyword evidence="4 13" id="KW-0808">Transferase</keyword>
<dbReference type="SMART" id="SM00314">
    <property type="entry name" value="RA"/>
    <property type="match status" value="1"/>
</dbReference>
<dbReference type="Pfam" id="PF00788">
    <property type="entry name" value="RA"/>
    <property type="match status" value="2"/>
</dbReference>
<dbReference type="Gene3D" id="2.60.200.40">
    <property type="match status" value="1"/>
</dbReference>
<dbReference type="PANTHER" id="PTHR11255">
    <property type="entry name" value="DIACYLGLYCEROL KINASE"/>
    <property type="match status" value="1"/>
</dbReference>
<dbReference type="SUPFAM" id="SSF54236">
    <property type="entry name" value="Ubiquitin-like"/>
    <property type="match status" value="1"/>
</dbReference>
<evidence type="ECO:0000256" key="14">
    <source>
        <dbReference type="SAM" id="MobiDB-lite"/>
    </source>
</evidence>
<dbReference type="PRINTS" id="PR00008">
    <property type="entry name" value="DAGPEDOMAIN"/>
</dbReference>
<dbReference type="FunFam" id="3.40.50.10330:FF:000011">
    <property type="entry name" value="Diacylglycerol kinase"/>
    <property type="match status" value="1"/>
</dbReference>
<feature type="region of interest" description="Disordered" evidence="14">
    <location>
        <begin position="274"/>
        <end position="312"/>
    </location>
</feature>
<keyword evidence="8" id="KW-0863">Zinc-finger</keyword>
<feature type="region of interest" description="Disordered" evidence="14">
    <location>
        <begin position="554"/>
        <end position="667"/>
    </location>
</feature>
<reference evidence="15" key="1">
    <citation type="submission" date="2020-05" db="UniProtKB">
        <authorList>
            <consortium name="EnsemblMetazoa"/>
        </authorList>
    </citation>
    <scope>IDENTIFICATION</scope>
    <source>
        <strain evidence="15">Aabys</strain>
    </source>
</reference>
<feature type="compositionally biased region" description="Basic and acidic residues" evidence="14">
    <location>
        <begin position="1662"/>
        <end position="1672"/>
    </location>
</feature>
<dbReference type="STRING" id="7370.A0A1I8MNK8"/>
<accession>A0A1I8MNK8</accession>
<feature type="compositionally biased region" description="Pro residues" evidence="14">
    <location>
        <begin position="770"/>
        <end position="783"/>
    </location>
</feature>
<feature type="compositionally biased region" description="Low complexity" evidence="14">
    <location>
        <begin position="757"/>
        <end position="769"/>
    </location>
</feature>
<dbReference type="InterPro" id="IPR000159">
    <property type="entry name" value="RA_dom"/>
</dbReference>
<evidence type="ECO:0000256" key="8">
    <source>
        <dbReference type="ARBA" id="ARBA00022771"/>
    </source>
</evidence>
<dbReference type="CDD" id="cd01783">
    <property type="entry name" value="RA2_DAGK-theta"/>
    <property type="match status" value="1"/>
</dbReference>
<keyword evidence="12" id="KW-0472">Membrane</keyword>
<dbReference type="Pfam" id="PF00781">
    <property type="entry name" value="DAGK_cat"/>
    <property type="match status" value="1"/>
</dbReference>
<feature type="region of interest" description="Disordered" evidence="14">
    <location>
        <begin position="512"/>
        <end position="535"/>
    </location>
</feature>
<dbReference type="InterPro" id="IPR000756">
    <property type="entry name" value="Diacylglycerol_kin_accessory"/>
</dbReference>
<dbReference type="InterPro" id="IPR046349">
    <property type="entry name" value="C1-like_sf"/>
</dbReference>
<dbReference type="EC" id="2.7.1.107" evidence="13"/>
<dbReference type="eggNOG" id="KOG1169">
    <property type="taxonomic scope" value="Eukaryota"/>
</dbReference>
<dbReference type="InterPro" id="IPR056392">
    <property type="entry name" value="DGKtheta_RBD"/>
</dbReference>
<evidence type="ECO:0000256" key="6">
    <source>
        <dbReference type="ARBA" id="ARBA00022737"/>
    </source>
</evidence>
<comment type="catalytic activity">
    <reaction evidence="1 13">
        <text>a 1,2-diacyl-sn-glycerol + ATP = a 1,2-diacyl-sn-glycero-3-phosphate + ADP + H(+)</text>
        <dbReference type="Rhea" id="RHEA:10272"/>
        <dbReference type="ChEBI" id="CHEBI:15378"/>
        <dbReference type="ChEBI" id="CHEBI:17815"/>
        <dbReference type="ChEBI" id="CHEBI:30616"/>
        <dbReference type="ChEBI" id="CHEBI:58608"/>
        <dbReference type="ChEBI" id="CHEBI:456216"/>
        <dbReference type="EC" id="2.7.1.107"/>
    </reaction>
</comment>
<dbReference type="Pfam" id="PF24099">
    <property type="entry name" value="RBD_DGKtheta"/>
    <property type="match status" value="1"/>
</dbReference>
<evidence type="ECO:0000256" key="13">
    <source>
        <dbReference type="RuleBase" id="RU361128"/>
    </source>
</evidence>
<comment type="similarity">
    <text evidence="3 13">Belongs to the eukaryotic diacylglycerol kinase family.</text>
</comment>
<dbReference type="FunFam" id="3.30.60.20:FF:000002">
    <property type="entry name" value="Diacylglycerol kinase"/>
    <property type="match status" value="1"/>
</dbReference>
<dbReference type="CDD" id="cd20854">
    <property type="entry name" value="C1_DGKtheta_typeV_rpt3"/>
    <property type="match status" value="1"/>
</dbReference>
<evidence type="ECO:0000256" key="7">
    <source>
        <dbReference type="ARBA" id="ARBA00022741"/>
    </source>
</evidence>
<dbReference type="SMART" id="SM00046">
    <property type="entry name" value="DAGKc"/>
    <property type="match status" value="1"/>
</dbReference>
<dbReference type="PROSITE" id="PS50200">
    <property type="entry name" value="RA"/>
    <property type="match status" value="1"/>
</dbReference>
<dbReference type="CDD" id="cd20804">
    <property type="entry name" value="C1_DGKtheta_typeV_rpt2"/>
    <property type="match status" value="1"/>
</dbReference>
<dbReference type="SUPFAM" id="SSF111331">
    <property type="entry name" value="NAD kinase/diacylglycerol kinase-like"/>
    <property type="match status" value="1"/>
</dbReference>
<feature type="compositionally biased region" description="Basic residues" evidence="14">
    <location>
        <begin position="807"/>
        <end position="822"/>
    </location>
</feature>
<feature type="compositionally biased region" description="Acidic residues" evidence="14">
    <location>
        <begin position="464"/>
        <end position="474"/>
    </location>
</feature>
<keyword evidence="7 13" id="KW-0547">Nucleotide-binding</keyword>
<dbReference type="GO" id="GO:0005524">
    <property type="term" value="F:ATP binding"/>
    <property type="evidence" value="ECO:0007669"/>
    <property type="project" value="UniProtKB-KW"/>
</dbReference>
<evidence type="ECO:0000256" key="10">
    <source>
        <dbReference type="ARBA" id="ARBA00022833"/>
    </source>
</evidence>
<dbReference type="PANTHER" id="PTHR11255:SF54">
    <property type="entry name" value="DIACYLGLYCEROL KINASE THETA"/>
    <property type="match status" value="1"/>
</dbReference>
<feature type="compositionally biased region" description="Basic and acidic residues" evidence="14">
    <location>
        <begin position="586"/>
        <end position="610"/>
    </location>
</feature>
<evidence type="ECO:0000313" key="15">
    <source>
        <dbReference type="EnsemblMetazoa" id="MDOA006853-PD"/>
    </source>
</evidence>
<dbReference type="EnsemblMetazoa" id="MDOA006853-RD">
    <property type="protein sequence ID" value="MDOA006853-PD"/>
    <property type="gene ID" value="MDOA006853"/>
</dbReference>
<dbReference type="Gene3D" id="3.30.60.20">
    <property type="match status" value="2"/>
</dbReference>
<dbReference type="PROSITE" id="PS50081">
    <property type="entry name" value="ZF_DAG_PE_2"/>
    <property type="match status" value="3"/>
</dbReference>
<proteinExistence type="inferred from homology"/>
<feature type="region of interest" description="Disordered" evidence="14">
    <location>
        <begin position="462"/>
        <end position="485"/>
    </location>
</feature>
<dbReference type="GO" id="GO:0004143">
    <property type="term" value="F:ATP-dependent diacylglycerol kinase activity"/>
    <property type="evidence" value="ECO:0007669"/>
    <property type="project" value="UniProtKB-EC"/>
</dbReference>
<dbReference type="PROSITE" id="PS50146">
    <property type="entry name" value="DAGK"/>
    <property type="match status" value="1"/>
</dbReference>
<dbReference type="Gene3D" id="3.40.50.10330">
    <property type="entry name" value="Probable inorganic polyphosphate/atp-NAD kinase, domain 1"/>
    <property type="match status" value="1"/>
</dbReference>
<dbReference type="InterPro" id="IPR016064">
    <property type="entry name" value="NAD/diacylglycerol_kinase_sf"/>
</dbReference>
<feature type="compositionally biased region" description="Low complexity" evidence="14">
    <location>
        <begin position="1673"/>
        <end position="1698"/>
    </location>
</feature>
<dbReference type="FunFam" id="2.60.200.40:FF:000004">
    <property type="entry name" value="Diacylglycerol kinase"/>
    <property type="match status" value="1"/>
</dbReference>
<dbReference type="Gene3D" id="3.10.20.90">
    <property type="entry name" value="Phosphatidylinositol 3-kinase Catalytic Subunit, Chain A, domain 1"/>
    <property type="match status" value="1"/>
</dbReference>
<feature type="compositionally biased region" description="Low complexity" evidence="14">
    <location>
        <begin position="274"/>
        <end position="284"/>
    </location>
</feature>
<dbReference type="Pfam" id="PF00130">
    <property type="entry name" value="C1_1"/>
    <property type="match status" value="2"/>
</dbReference>
<feature type="compositionally biased region" description="Basic and acidic residues" evidence="14">
    <location>
        <begin position="636"/>
        <end position="652"/>
    </location>
</feature>
<feature type="region of interest" description="Disordered" evidence="14">
    <location>
        <begin position="914"/>
        <end position="942"/>
    </location>
</feature>
<dbReference type="InterPro" id="IPR017438">
    <property type="entry name" value="ATP-NAD_kinase_N"/>
</dbReference>
<dbReference type="VEuPathDB" id="VectorBase:MDOA006853"/>
<dbReference type="SMART" id="SM00045">
    <property type="entry name" value="DAGKa"/>
    <property type="match status" value="1"/>
</dbReference>
<dbReference type="CDD" id="cd20803">
    <property type="entry name" value="C1_DGKtheta_typeV_rpt1"/>
    <property type="match status" value="1"/>
</dbReference>
<evidence type="ECO:0000256" key="4">
    <source>
        <dbReference type="ARBA" id="ARBA00022679"/>
    </source>
</evidence>
<evidence type="ECO:0000256" key="3">
    <source>
        <dbReference type="ARBA" id="ARBA00009280"/>
    </source>
</evidence>
<feature type="region of interest" description="Disordered" evidence="14">
    <location>
        <begin position="733"/>
        <end position="835"/>
    </location>
</feature>
<dbReference type="FunFam" id="3.10.20.90:FF:000200">
    <property type="entry name" value="Diacylglycerol kinase"/>
    <property type="match status" value="1"/>
</dbReference>
<dbReference type="GO" id="GO:0008270">
    <property type="term" value="F:zinc ion binding"/>
    <property type="evidence" value="ECO:0007669"/>
    <property type="project" value="UniProtKB-KW"/>
</dbReference>
<keyword evidence="5" id="KW-0479">Metal-binding</keyword>
<evidence type="ECO:0000256" key="5">
    <source>
        <dbReference type="ARBA" id="ARBA00022723"/>
    </source>
</evidence>
<organism evidence="15">
    <name type="scientific">Musca domestica</name>
    <name type="common">House fly</name>
    <dbReference type="NCBI Taxonomy" id="7370"/>
    <lineage>
        <taxon>Eukaryota</taxon>
        <taxon>Metazoa</taxon>
        <taxon>Ecdysozoa</taxon>
        <taxon>Arthropoda</taxon>
        <taxon>Hexapoda</taxon>
        <taxon>Insecta</taxon>
        <taxon>Pterygota</taxon>
        <taxon>Neoptera</taxon>
        <taxon>Endopterygota</taxon>
        <taxon>Diptera</taxon>
        <taxon>Brachycera</taxon>
        <taxon>Muscomorpha</taxon>
        <taxon>Muscoidea</taxon>
        <taxon>Muscidae</taxon>
        <taxon>Musca</taxon>
    </lineage>
</organism>
<protein>
    <recommendedName>
        <fullName evidence="13">Diacylglycerol kinase</fullName>
        <shortName evidence="13">DAG kinase</shortName>
        <ecNumber evidence="13">2.7.1.107</ecNumber>
    </recommendedName>
</protein>
<dbReference type="SUPFAM" id="SSF57889">
    <property type="entry name" value="Cysteine-rich domain"/>
    <property type="match status" value="3"/>
</dbReference>
<dbReference type="PROSITE" id="PS00479">
    <property type="entry name" value="ZF_DAG_PE_1"/>
    <property type="match status" value="2"/>
</dbReference>
<dbReference type="Pfam" id="PF00609">
    <property type="entry name" value="DAGK_acc"/>
    <property type="match status" value="1"/>
</dbReference>
<dbReference type="GO" id="GO:0016020">
    <property type="term" value="C:membrane"/>
    <property type="evidence" value="ECO:0007669"/>
    <property type="project" value="UniProtKB-SubCell"/>
</dbReference>
<dbReference type="InterPro" id="IPR002219">
    <property type="entry name" value="PKC_DAG/PE"/>
</dbReference>
<dbReference type="InterPro" id="IPR001206">
    <property type="entry name" value="Diacylglycerol_kinase_cat_dom"/>
</dbReference>
<evidence type="ECO:0000256" key="12">
    <source>
        <dbReference type="ARBA" id="ARBA00023136"/>
    </source>
</evidence>
<sequence length="1704" mass="189230">MDSIVRKMADGGHTFVKKNFHKPTYCHHCSDILWFGLIGQGYICEVCNFIIHERCVTNVVTPCSGIAPCIIKNPVAHCWSEPTQHKKKFCTVCRKRLDDAPSVHCIVCEYYAHLECQDFAVPDCTENATYVPGKELLNVKHQHHWREGNLPSNSKCVYCKKTCWSSECLTGYRCEWCGLVTHAGCRMYLPTECTFGCLQPIYLPPHCVSIPRTEVPIKEIMGVRKTESESNLVRDYSCPRSISEEFSSGDAPRFKDEESVDKNEAMSVVAGGSAAGCSSGGSSSHYRPESASGHKSDKSDKEKEKKEREREEKDIEAIKVFDGNNSFRRQLYRVITVPRTYTLEQLLTTALRAFHISRDPSVKGFNNDDVECAEILAATATTTSMTAVGNVAATSVMSCNNGNASPSLTLKELLLLQRQRLEESKQNFFLSSSPSSSYAPSPIPPMIADETSTATQIAVATGINEEDIGIDDNAENTKTGDNEASADQVVEEQINQTKIKDSLEVVVAASKRDTPKAGNRKKCQKNIQKSPSSSSSLHLFYTNIVNKIPYTGGGGGSGRKHLSSNTDDDEVDGGVCDVSGGDISDDYDHCDVGDSEDPSKSHRRGIETKTAEVLSDESSGRGGQQLTPGTGTGSDIEYHGDIEGESTHHEGFYETSDTGGELTNTDDIDIDSSMNLLSNLSCNSSNSNTSIEKRISLNRHRNAHNLQLSAAMGFTPGTPSRPKRGSANTALGAFESTKQKTAAKPIPAPSRGHRHPALSSPNSSDCSPASPIPPHPATAPHPLSPVGRSKSFQEPGVKLHAQSPGGRYKKYARFFQRRRSKRSNASGGGAKVEGKNIHSNYSLDTMYQNIEITIQDEDGNYQPYDDNYDTCDRHRSDDHLGDADEDDDEEILKEYSQLLGSRLRPYHHHSAMYDSAGGGIHSDDGGGGDISDGASSRSRSRLSDNEHVFGKLLKRMRRFSMGWRKPRYHKRRVLTNNQTTIIHAFYLTDLYAPVGMEDSALQDPNPVLSLNHMEGKRPAIFLRFQDKDNGFVRVYPGKLQCSLEEPYVSVPVDTTTTIKDLIRDALDRFGLQDNPIDDYRCSQVLLDSGVTERILSWNERPWNIMKQMGKDSIRQMELMRFYLQHRQDPHGPNIALFVGNLDPGKSQRKYEDFLNKYLTEDSKFTSIGPIYYEYGSVVLTYEDAQKAVRAFYILREVRWDGKDLLVMLLPNIEPSMVPPDINPLLVFVNVKSGGCQGLELISNFRKLLNPFQVFNLENGGPLPGLYVFRHIPHYKILVCGGDGTVGWVLQCLDNVGQDSECSSPPCAILPLGTGNDLARVLCWGSGYTGDQDPLSYLREVIEAEDIRLDRWTVVFHPEEKPEEQILKVPTNTTGKKKKAHQAHLSQQTDQHHQEPAITSSEKSGAADDECEGTKNEDNTQIFVMNNYFGIGLDADLCLDFHNARMENPFKFNSRLHNKGVYVKMGLRKMMGGRKCTKDLQKELHLEVDGKVVELPPCEGIIILNILSWGSGANPWGPDKDDRFSTPNHYDGLLEIVGVTGVVHLGQIQSGIRYANRIAQGGHIKMHLYSDLPVQVDGEPWVQCSGDIVVLKSALRAWMLRKVKSKRRLTEPHISPAVLSLSSTAAATSSSQTALQIVAQVTGQQPQQFSEMTNSAVMVTNANDREKDKDKEQQQQQMQQQQEQQQNKQQQQQQQPQQQTSNSNT</sequence>
<feature type="compositionally biased region" description="Low complexity" evidence="14">
    <location>
        <begin position="573"/>
        <end position="582"/>
    </location>
</feature>
<evidence type="ECO:0000256" key="9">
    <source>
        <dbReference type="ARBA" id="ARBA00022777"/>
    </source>
</evidence>
<dbReference type="FunFam" id="3.30.60.20:FF:000058">
    <property type="entry name" value="Diacylglycerol kinase"/>
    <property type="match status" value="1"/>
</dbReference>
<dbReference type="VEuPathDB" id="VectorBase:MDOMA2_002563"/>
<dbReference type="InterPro" id="IPR029071">
    <property type="entry name" value="Ubiquitin-like_domsf"/>
</dbReference>
<keyword evidence="10" id="KW-0862">Zinc</keyword>
<keyword evidence="11 13" id="KW-0067">ATP-binding</keyword>
<dbReference type="GO" id="GO:0007200">
    <property type="term" value="P:phospholipase C-activating G protein-coupled receptor signaling pathway"/>
    <property type="evidence" value="ECO:0007669"/>
    <property type="project" value="InterPro"/>
</dbReference>
<name>A0A1I8MNK8_MUSDO</name>